<evidence type="ECO:0000259" key="9">
    <source>
        <dbReference type="Pfam" id="PF14603"/>
    </source>
</evidence>
<gene>
    <name evidence="10" type="primary">Fyb2</name>
    <name evidence="10" type="ORF">TURVEL_R11221</name>
</gene>
<dbReference type="GO" id="GO:0045121">
    <property type="term" value="C:membrane raft"/>
    <property type="evidence" value="ECO:0007669"/>
    <property type="project" value="UniProtKB-SubCell"/>
</dbReference>
<dbReference type="Proteomes" id="UP000582182">
    <property type="component" value="Unassembled WGS sequence"/>
</dbReference>
<dbReference type="PANTHER" id="PTHR16830">
    <property type="entry name" value="SH2 CONTAINING ADAPTOR PRAM-1 RELATED"/>
    <property type="match status" value="1"/>
</dbReference>
<dbReference type="OrthoDB" id="5986624at2759"/>
<organism evidence="10 11">
    <name type="scientific">Turnix velox</name>
    <name type="common">Little buttonquail</name>
    <dbReference type="NCBI Taxonomy" id="2529409"/>
    <lineage>
        <taxon>Eukaryota</taxon>
        <taxon>Metazoa</taxon>
        <taxon>Chordata</taxon>
        <taxon>Craniata</taxon>
        <taxon>Vertebrata</taxon>
        <taxon>Euteleostomi</taxon>
        <taxon>Archelosauria</taxon>
        <taxon>Archosauria</taxon>
        <taxon>Dinosauria</taxon>
        <taxon>Saurischia</taxon>
        <taxon>Theropoda</taxon>
        <taxon>Coelurosauria</taxon>
        <taxon>Aves</taxon>
        <taxon>Neognathae</taxon>
        <taxon>Neoaves</taxon>
        <taxon>Charadriiformes</taxon>
        <taxon>Turnicidae</taxon>
        <taxon>Turnix</taxon>
    </lineage>
</organism>
<accession>A0A7L3LBJ0</accession>
<comment type="caution">
    <text evidence="10">The sequence shown here is derived from an EMBL/GenBank/DDBJ whole genome shotgun (WGS) entry which is preliminary data.</text>
</comment>
<dbReference type="GO" id="GO:0007229">
    <property type="term" value="P:integrin-mediated signaling pathway"/>
    <property type="evidence" value="ECO:0007669"/>
    <property type="project" value="InterPro"/>
</dbReference>
<dbReference type="Gene3D" id="2.30.30.40">
    <property type="entry name" value="SH3 Domains"/>
    <property type="match status" value="1"/>
</dbReference>
<comment type="subcellular location">
    <subcellularLocation>
        <location evidence="1">Membrane raft</location>
    </subcellularLocation>
</comment>
<name>A0A7L3LBJ0_9CHAR</name>
<evidence type="ECO:0000256" key="5">
    <source>
        <dbReference type="ARBA" id="ARBA00060088"/>
    </source>
</evidence>
<dbReference type="GO" id="GO:0050852">
    <property type="term" value="P:T cell receptor signaling pathway"/>
    <property type="evidence" value="ECO:0007669"/>
    <property type="project" value="TreeGrafter"/>
</dbReference>
<comment type="function">
    <text evidence="5">Adapter protein that plays a role in T-cell receptor (TCR)-mediated activation of signaling pathways. Required for T-cell activation and integrin-mediated T-cell adhesion in response to TCR stimulation.</text>
</comment>
<dbReference type="PANTHER" id="PTHR16830:SF1">
    <property type="entry name" value="FYN-BINDING PROTEIN 2"/>
    <property type="match status" value="1"/>
</dbReference>
<dbReference type="FunFam" id="2.30.30.40:FF:000220">
    <property type="entry name" value="FYN binding protein 2"/>
    <property type="match status" value="1"/>
</dbReference>
<keyword evidence="4" id="KW-0472">Membrane</keyword>
<dbReference type="EMBL" id="VZTY01010055">
    <property type="protein sequence ID" value="NXU50608.1"/>
    <property type="molecule type" value="Genomic_DNA"/>
</dbReference>
<evidence type="ECO:0000256" key="3">
    <source>
        <dbReference type="ARBA" id="ARBA00022553"/>
    </source>
</evidence>
<feature type="non-terminal residue" evidence="10">
    <location>
        <position position="1"/>
    </location>
</feature>
<evidence type="ECO:0000256" key="2">
    <source>
        <dbReference type="ARBA" id="ARBA00022443"/>
    </source>
</evidence>
<dbReference type="InterPro" id="IPR036028">
    <property type="entry name" value="SH3-like_dom_sf"/>
</dbReference>
<evidence type="ECO:0000256" key="8">
    <source>
        <dbReference type="ARBA" id="ARBA00079345"/>
    </source>
</evidence>
<proteinExistence type="predicted"/>
<evidence type="ECO:0000256" key="7">
    <source>
        <dbReference type="ARBA" id="ARBA00068977"/>
    </source>
</evidence>
<evidence type="ECO:0000313" key="10">
    <source>
        <dbReference type="EMBL" id="NXU50608.1"/>
    </source>
</evidence>
<evidence type="ECO:0000313" key="11">
    <source>
        <dbReference type="Proteomes" id="UP000582182"/>
    </source>
</evidence>
<dbReference type="AlphaFoldDB" id="A0A7L3LBJ0"/>
<dbReference type="InterPro" id="IPR029294">
    <property type="entry name" value="hSH3"/>
</dbReference>
<evidence type="ECO:0000256" key="1">
    <source>
        <dbReference type="ARBA" id="ARBA00004285"/>
    </source>
</evidence>
<dbReference type="GO" id="GO:0072659">
    <property type="term" value="P:protein localization to plasma membrane"/>
    <property type="evidence" value="ECO:0007669"/>
    <property type="project" value="TreeGrafter"/>
</dbReference>
<dbReference type="Pfam" id="PF14603">
    <property type="entry name" value="hSH3"/>
    <property type="match status" value="1"/>
</dbReference>
<evidence type="ECO:0000256" key="4">
    <source>
        <dbReference type="ARBA" id="ARBA00023136"/>
    </source>
</evidence>
<feature type="non-terminal residue" evidence="10">
    <location>
        <position position="123"/>
    </location>
</feature>
<evidence type="ECO:0000256" key="6">
    <source>
        <dbReference type="ARBA" id="ARBA00062840"/>
    </source>
</evidence>
<keyword evidence="3" id="KW-0597">Phosphoprotein</keyword>
<sequence>REKEDKYKTWMPRFLMAKEDKQRRKSNDDVERKIFKVRKSSIEKSKMEQEEKIFRETFMYDKEIKVINTATAKCSVPSKRRADLPLTAGEQLDVIDVTEGSAVICRNSEGRFGYVLVEDLNFR</sequence>
<dbReference type="InterPro" id="IPR043443">
    <property type="entry name" value="FYB1/2-like"/>
</dbReference>
<protein>
    <recommendedName>
        <fullName evidence="7">FYN-binding protein 2</fullName>
    </recommendedName>
    <alternativeName>
        <fullName evidence="8">Activation-dependent, raft-recruited ADAP-like phosphoprotein</fullName>
    </alternativeName>
</protein>
<feature type="domain" description="Helically-extended SH3" evidence="9">
    <location>
        <begin position="54"/>
        <end position="117"/>
    </location>
</feature>
<keyword evidence="2" id="KW-0728">SH3 domain</keyword>
<keyword evidence="11" id="KW-1185">Reference proteome</keyword>
<comment type="subunit">
    <text evidence="6">Interacts with SKAP1, LCK and FYN. The phosphorylated form interacts with LCP2.</text>
</comment>
<dbReference type="GO" id="GO:0005886">
    <property type="term" value="C:plasma membrane"/>
    <property type="evidence" value="ECO:0007669"/>
    <property type="project" value="InterPro"/>
</dbReference>
<reference evidence="10 11" key="1">
    <citation type="submission" date="2019-09" db="EMBL/GenBank/DDBJ databases">
        <title>Bird 10,000 Genomes (B10K) Project - Family phase.</title>
        <authorList>
            <person name="Zhang G."/>
        </authorList>
    </citation>
    <scope>NUCLEOTIDE SEQUENCE [LARGE SCALE GENOMIC DNA]</scope>
    <source>
        <strain evidence="10">B10K-DU-029-46</strain>
    </source>
</reference>
<dbReference type="SUPFAM" id="SSF50044">
    <property type="entry name" value="SH3-domain"/>
    <property type="match status" value="1"/>
</dbReference>